<evidence type="ECO:0000313" key="1">
    <source>
        <dbReference type="EMBL" id="KAJ8114594.1"/>
    </source>
</evidence>
<keyword evidence="2" id="KW-1185">Reference proteome</keyword>
<name>A0ACC2IHL5_9PLEO</name>
<gene>
    <name evidence="1" type="ORF">OPT61_g3560</name>
</gene>
<accession>A0ACC2IHL5</accession>
<organism evidence="1 2">
    <name type="scientific">Boeremia exigua</name>
    <dbReference type="NCBI Taxonomy" id="749465"/>
    <lineage>
        <taxon>Eukaryota</taxon>
        <taxon>Fungi</taxon>
        <taxon>Dikarya</taxon>
        <taxon>Ascomycota</taxon>
        <taxon>Pezizomycotina</taxon>
        <taxon>Dothideomycetes</taxon>
        <taxon>Pleosporomycetidae</taxon>
        <taxon>Pleosporales</taxon>
        <taxon>Pleosporineae</taxon>
        <taxon>Didymellaceae</taxon>
        <taxon>Boeremia</taxon>
    </lineage>
</organism>
<protein>
    <submittedName>
        <fullName evidence="1">Uncharacterized protein</fullName>
    </submittedName>
</protein>
<dbReference type="EMBL" id="JAPHNI010000185">
    <property type="protein sequence ID" value="KAJ8114594.1"/>
    <property type="molecule type" value="Genomic_DNA"/>
</dbReference>
<proteinExistence type="predicted"/>
<dbReference type="Proteomes" id="UP001153331">
    <property type="component" value="Unassembled WGS sequence"/>
</dbReference>
<reference evidence="1" key="1">
    <citation type="submission" date="2022-11" db="EMBL/GenBank/DDBJ databases">
        <title>Genome Sequence of Boeremia exigua.</title>
        <authorList>
            <person name="Buettner E."/>
        </authorList>
    </citation>
    <scope>NUCLEOTIDE SEQUENCE</scope>
    <source>
        <strain evidence="1">CU02</strain>
    </source>
</reference>
<evidence type="ECO:0000313" key="2">
    <source>
        <dbReference type="Proteomes" id="UP001153331"/>
    </source>
</evidence>
<sequence length="702" mass="76706">MAPRALISAFRPITSAISPVARRTLSTTPRMAIKEDGNRTPEELEQKKQEQLKEQQQGKGRWREDLASSGESNIAADKQKVSDHGSHIKELQEEGKKKGEKGDFDTPPTPYSCPKLKGAERAPNAVSVASSAMRRQSSANNAGAWACSAQPRARKKKVVTRYNVAPMREDVLDEKPSSRRGSSSTAKSEPSDSETSLQTVPSSTASSEVDIFSSEAERAIATIRYQYSVPQLYQPSRIQGDALDMAFLQHFVELNQTSRSYSPEIPWLTHLPVIHSKAIKPAVKLSIRAASMAFFAKIHHDPAILVDSYRWYTVSLTAQRLSLGRLNGPGRIPDEEEILVPIVLGLYEVYAGTTSDSVLHHVAAACEIIKMRGPENCNSGIVWPMFKAMRVSDAQKALVLNKPSIFASPDWMTLPFANMPRNAHHDLADIMLMVPECTSLCGISGSLRTFFNTPFPLDVDLQPCRERTEELMAGLNAWAAAYPYLAKPSSGLQIVEANMANLSVSGAKPAFEGSKNIILPESFIALTIATYEAVHLTLLLLLNKLNTQDPRSQDASPTTASPDSSSPFNLALLDQAVNSAEVILQTARHLEGTKTVGFDFIRSVTPIVVVAILGPTEELTDNARTMLKRWGEKRGMNGLVGAWMHLLPTTRKWAHSSGIAMVDARRAAFQGVGDAKSPPIRLPRCAASGYPPGHSTAEQRPV</sequence>
<comment type="caution">
    <text evidence="1">The sequence shown here is derived from an EMBL/GenBank/DDBJ whole genome shotgun (WGS) entry which is preliminary data.</text>
</comment>